<reference evidence="4" key="2">
    <citation type="submission" date="2025-09" db="UniProtKB">
        <authorList>
            <consortium name="Ensembl"/>
        </authorList>
    </citation>
    <scope>IDENTIFICATION</scope>
</reference>
<evidence type="ECO:0000256" key="2">
    <source>
        <dbReference type="ARBA" id="ARBA00022980"/>
    </source>
</evidence>
<dbReference type="Gene3D" id="1.10.1900.20">
    <property type="entry name" value="Ribosomal protein L20"/>
    <property type="match status" value="1"/>
</dbReference>
<gene>
    <name evidence="4" type="primary">MRPL20</name>
</gene>
<evidence type="ECO:0000256" key="3">
    <source>
        <dbReference type="ARBA" id="ARBA00023274"/>
    </source>
</evidence>
<dbReference type="AlphaFoldDB" id="A0A8C9LMQ9"/>
<dbReference type="InterPro" id="IPR005813">
    <property type="entry name" value="Ribosomal_bL20"/>
</dbReference>
<dbReference type="PRINTS" id="PR00062">
    <property type="entry name" value="RIBOSOMALL20"/>
</dbReference>
<sequence length="154" mass="17873">MVFLTAQLWLRNRVTDRYFRIQEVLKHARHFRGRKNRCYRLAVRAVIRAFVKCTKARYLKKKNMRTLWINRITAASQEHGLKYPAFIGNLVKVWVSMWALLKLWTAAETIMWGVAVPSVAPATQEAEARGSETDFWAVVFFADGVSVLSLVSIW</sequence>
<protein>
    <submittedName>
        <fullName evidence="4">Mitochondrial ribosomal protein L20</fullName>
    </submittedName>
</protein>
<dbReference type="Ensembl" id="ENSPTET00000022198.1">
    <property type="protein sequence ID" value="ENSPTEP00000014821.1"/>
    <property type="gene ID" value="ENSPTEG00000016514.1"/>
</dbReference>
<dbReference type="InterPro" id="IPR035566">
    <property type="entry name" value="Ribosomal_protein_bL20_C"/>
</dbReference>
<dbReference type="GO" id="GO:0006412">
    <property type="term" value="P:translation"/>
    <property type="evidence" value="ECO:0007669"/>
    <property type="project" value="InterPro"/>
</dbReference>
<dbReference type="SUPFAM" id="SSF74731">
    <property type="entry name" value="Ribosomal protein L20"/>
    <property type="match status" value="1"/>
</dbReference>
<dbReference type="Gene3D" id="6.10.160.10">
    <property type="match status" value="1"/>
</dbReference>
<accession>A0A8C9LMQ9</accession>
<dbReference type="Proteomes" id="UP000694416">
    <property type="component" value="Unplaced"/>
</dbReference>
<keyword evidence="2" id="KW-0689">Ribosomal protein</keyword>
<proteinExistence type="inferred from homology"/>
<reference evidence="4" key="1">
    <citation type="submission" date="2025-08" db="UniProtKB">
        <authorList>
            <consortium name="Ensembl"/>
        </authorList>
    </citation>
    <scope>IDENTIFICATION</scope>
</reference>
<dbReference type="Pfam" id="PF00453">
    <property type="entry name" value="Ribosomal_L20"/>
    <property type="match status" value="1"/>
</dbReference>
<name>A0A8C9LMQ9_9PRIM</name>
<dbReference type="GO" id="GO:0005840">
    <property type="term" value="C:ribosome"/>
    <property type="evidence" value="ECO:0007669"/>
    <property type="project" value="UniProtKB-KW"/>
</dbReference>
<dbReference type="PANTHER" id="PTHR10986">
    <property type="entry name" value="39S RIBOSOMAL PROTEIN L20"/>
    <property type="match status" value="1"/>
</dbReference>
<dbReference type="GO" id="GO:0019843">
    <property type="term" value="F:rRNA binding"/>
    <property type="evidence" value="ECO:0007669"/>
    <property type="project" value="InterPro"/>
</dbReference>
<dbReference type="GO" id="GO:1990904">
    <property type="term" value="C:ribonucleoprotein complex"/>
    <property type="evidence" value="ECO:0007669"/>
    <property type="project" value="UniProtKB-KW"/>
</dbReference>
<evidence type="ECO:0000313" key="5">
    <source>
        <dbReference type="Proteomes" id="UP000694416"/>
    </source>
</evidence>
<evidence type="ECO:0000313" key="4">
    <source>
        <dbReference type="Ensembl" id="ENSPTEP00000014821.1"/>
    </source>
</evidence>
<keyword evidence="3" id="KW-0687">Ribonucleoprotein</keyword>
<dbReference type="GO" id="GO:0003735">
    <property type="term" value="F:structural constituent of ribosome"/>
    <property type="evidence" value="ECO:0007669"/>
    <property type="project" value="InterPro"/>
</dbReference>
<dbReference type="FunFam" id="1.10.1900.20:FF:000004">
    <property type="entry name" value="MRPL20 isoform 5"/>
    <property type="match status" value="1"/>
</dbReference>
<evidence type="ECO:0000256" key="1">
    <source>
        <dbReference type="ARBA" id="ARBA00007698"/>
    </source>
</evidence>
<comment type="similarity">
    <text evidence="1">Belongs to the bacterial ribosomal protein bL20 family.</text>
</comment>
<organism evidence="4 5">
    <name type="scientific">Piliocolobus tephrosceles</name>
    <name type="common">Ugandan red Colobus</name>
    <dbReference type="NCBI Taxonomy" id="591936"/>
    <lineage>
        <taxon>Eukaryota</taxon>
        <taxon>Metazoa</taxon>
        <taxon>Chordata</taxon>
        <taxon>Craniata</taxon>
        <taxon>Vertebrata</taxon>
        <taxon>Euteleostomi</taxon>
        <taxon>Mammalia</taxon>
        <taxon>Eutheria</taxon>
        <taxon>Euarchontoglires</taxon>
        <taxon>Primates</taxon>
        <taxon>Haplorrhini</taxon>
        <taxon>Catarrhini</taxon>
        <taxon>Cercopithecidae</taxon>
        <taxon>Colobinae</taxon>
        <taxon>Piliocolobus</taxon>
    </lineage>
</organism>
<keyword evidence="5" id="KW-1185">Reference proteome</keyword>